<dbReference type="AlphaFoldDB" id="A0A7J4XE28"/>
<evidence type="ECO:0000313" key="2">
    <source>
        <dbReference type="EMBL" id="KAA3759214.1"/>
    </source>
</evidence>
<dbReference type="Proteomes" id="UP000422221">
    <property type="component" value="Unassembled WGS sequence"/>
</dbReference>
<dbReference type="RefSeq" id="WP_130059714.1">
    <property type="nucleotide sequence ID" value="NZ_JADNPJ010000008.1"/>
</dbReference>
<organism evidence="2 3">
    <name type="scientific">Bacteroides salyersiae</name>
    <dbReference type="NCBI Taxonomy" id="291644"/>
    <lineage>
        <taxon>Bacteria</taxon>
        <taxon>Pseudomonadati</taxon>
        <taxon>Bacteroidota</taxon>
        <taxon>Bacteroidia</taxon>
        <taxon>Bacteroidales</taxon>
        <taxon>Bacteroidaceae</taxon>
        <taxon>Bacteroides</taxon>
    </lineage>
</organism>
<gene>
    <name evidence="2" type="ORF">F3F73_19460</name>
</gene>
<proteinExistence type="predicted"/>
<evidence type="ECO:0000256" key="1">
    <source>
        <dbReference type="SAM" id="Coils"/>
    </source>
</evidence>
<sequence>MQALLTNIELDIQELKYLMDAFSREPNAALREVLKRSILQMRARLDQLLLELDAEQKSFEEKVESVRLEEQILEKQVPMDIEEEVLPEMDPVSPVNIQIDEKVQIPSTPILGERIRPAADLRRSISLNDSFRFSRELFNGDNEQMNRVIEQISEMSSLETAVAFLGSKVDVNEENEAMVDFMEILKKYFN</sequence>
<dbReference type="EMBL" id="VWMK01000023">
    <property type="protein sequence ID" value="KAA3759214.1"/>
    <property type="molecule type" value="Genomic_DNA"/>
</dbReference>
<protein>
    <submittedName>
        <fullName evidence="2">Uncharacterized protein</fullName>
    </submittedName>
</protein>
<name>A0A7J4XE28_9BACE</name>
<accession>A0A7J4XE28</accession>
<reference evidence="2 3" key="1">
    <citation type="journal article" date="2019" name="Nat. Med.">
        <title>A library of human gut bacterial isolates paired with longitudinal multiomics data enables mechanistic microbiome research.</title>
        <authorList>
            <person name="Poyet M."/>
            <person name="Groussin M."/>
            <person name="Gibbons S.M."/>
            <person name="Avila-Pacheco J."/>
            <person name="Jiang X."/>
            <person name="Kearney S.M."/>
            <person name="Perrotta A.R."/>
            <person name="Berdy B."/>
            <person name="Zhao S."/>
            <person name="Lieberman T.D."/>
            <person name="Swanson P.K."/>
            <person name="Smith M."/>
            <person name="Roesemann S."/>
            <person name="Alexander J.E."/>
            <person name="Rich S.A."/>
            <person name="Livny J."/>
            <person name="Vlamakis H."/>
            <person name="Clish C."/>
            <person name="Bullock K."/>
            <person name="Deik A."/>
            <person name="Scott J."/>
            <person name="Pierce K.A."/>
            <person name="Xavier R.J."/>
            <person name="Alm E.J."/>
        </authorList>
    </citation>
    <scope>NUCLEOTIDE SEQUENCE [LARGE SCALE GENOMIC DNA]</scope>
    <source>
        <strain evidence="2 3">BIOML-A10</strain>
    </source>
</reference>
<comment type="caution">
    <text evidence="2">The sequence shown here is derived from an EMBL/GenBank/DDBJ whole genome shotgun (WGS) entry which is preliminary data.</text>
</comment>
<feature type="coiled-coil region" evidence="1">
    <location>
        <begin position="31"/>
        <end position="69"/>
    </location>
</feature>
<evidence type="ECO:0000313" key="3">
    <source>
        <dbReference type="Proteomes" id="UP000422221"/>
    </source>
</evidence>
<keyword evidence="1" id="KW-0175">Coiled coil</keyword>